<accession>A0A4W5KLB3</accession>
<dbReference type="STRING" id="62062.ENSHHUP00000011200"/>
<evidence type="ECO:0000313" key="2">
    <source>
        <dbReference type="Ensembl" id="ENSHHUP00000011200.1"/>
    </source>
</evidence>
<feature type="transmembrane region" description="Helical" evidence="1">
    <location>
        <begin position="171"/>
        <end position="188"/>
    </location>
</feature>
<reference evidence="2" key="3">
    <citation type="submission" date="2025-09" db="UniProtKB">
        <authorList>
            <consortium name="Ensembl"/>
        </authorList>
    </citation>
    <scope>IDENTIFICATION</scope>
</reference>
<dbReference type="GO" id="GO:0016020">
    <property type="term" value="C:membrane"/>
    <property type="evidence" value="ECO:0007669"/>
    <property type="project" value="InterPro"/>
</dbReference>
<dbReference type="GO" id="GO:0008381">
    <property type="term" value="F:mechanosensitive monoatomic ion channel activity"/>
    <property type="evidence" value="ECO:0007669"/>
    <property type="project" value="InterPro"/>
</dbReference>
<proteinExistence type="predicted"/>
<keyword evidence="1" id="KW-0472">Membrane</keyword>
<keyword evidence="3" id="KW-1185">Reference proteome</keyword>
<dbReference type="GeneTree" id="ENSGT00940000154456"/>
<protein>
    <submittedName>
        <fullName evidence="2">Uncharacterized protein</fullName>
    </submittedName>
</protein>
<keyword evidence="1" id="KW-0812">Transmembrane</keyword>
<organism evidence="2 3">
    <name type="scientific">Hucho hucho</name>
    <name type="common">huchen</name>
    <dbReference type="NCBI Taxonomy" id="62062"/>
    <lineage>
        <taxon>Eukaryota</taxon>
        <taxon>Metazoa</taxon>
        <taxon>Chordata</taxon>
        <taxon>Craniata</taxon>
        <taxon>Vertebrata</taxon>
        <taxon>Euteleostomi</taxon>
        <taxon>Actinopterygii</taxon>
        <taxon>Neopterygii</taxon>
        <taxon>Teleostei</taxon>
        <taxon>Protacanthopterygii</taxon>
        <taxon>Salmoniformes</taxon>
        <taxon>Salmonidae</taxon>
        <taxon>Salmoninae</taxon>
        <taxon>Hucho</taxon>
    </lineage>
</organism>
<dbReference type="PANTHER" id="PTHR47049:SF6">
    <property type="entry name" value="PIEZO-TYPE MECHANOSENSITIVE ION CHANNEL COMPONENT"/>
    <property type="match status" value="1"/>
</dbReference>
<reference evidence="2" key="2">
    <citation type="submission" date="2025-08" db="UniProtKB">
        <authorList>
            <consortium name="Ensembl"/>
        </authorList>
    </citation>
    <scope>IDENTIFICATION</scope>
</reference>
<evidence type="ECO:0000256" key="1">
    <source>
        <dbReference type="SAM" id="Phobius"/>
    </source>
</evidence>
<dbReference type="Ensembl" id="ENSHHUT00000011551.1">
    <property type="protein sequence ID" value="ENSHHUP00000011200.1"/>
    <property type="gene ID" value="ENSHHUG00000006848.1"/>
</dbReference>
<dbReference type="Proteomes" id="UP000314982">
    <property type="component" value="Unassembled WGS sequence"/>
</dbReference>
<evidence type="ECO:0000313" key="3">
    <source>
        <dbReference type="Proteomes" id="UP000314982"/>
    </source>
</evidence>
<dbReference type="PANTHER" id="PTHR47049">
    <property type="entry name" value="PIEZO-TYPE MECHANOSENSITIVE ION CHANNEL HOMOLOG"/>
    <property type="match status" value="1"/>
</dbReference>
<name>A0A4W5KLB3_9TELE</name>
<reference evidence="3" key="1">
    <citation type="submission" date="2018-06" db="EMBL/GenBank/DDBJ databases">
        <title>Genome assembly of Danube salmon.</title>
        <authorList>
            <person name="Macqueen D.J."/>
            <person name="Gundappa M.K."/>
        </authorList>
    </citation>
    <scope>NUCLEOTIDE SEQUENCE [LARGE SCALE GENOMIC DNA]</scope>
</reference>
<sequence>MVESFTKWMNNVCREHIDISTVLRVERCMLTREVKKGNVPSRDSIHVYYQKQMRMYMSQGSSLDRLIEEDSVSWSHRVRRRRGGYRMESQDSIASMASRDSISSAHTEATMLFSRQDTLDELDGMPSDVPIPKTSERSRPKLCKIYGLDASKSTDSSSSQVSRCLVQAKNLFLLFLLLFLFLSLHTHVL</sequence>
<dbReference type="InterPro" id="IPR027272">
    <property type="entry name" value="Piezo"/>
</dbReference>
<keyword evidence="1" id="KW-1133">Transmembrane helix</keyword>
<dbReference type="AlphaFoldDB" id="A0A4W5KLB3"/>